<keyword evidence="5" id="KW-0479">Metal-binding</keyword>
<gene>
    <name evidence="11" type="ORF">UFOPK2656_01303</name>
    <name evidence="12" type="ORF">UFOPK3099_02792</name>
    <name evidence="13" type="ORF">UFOPK3267_02300</name>
    <name evidence="14" type="ORF">UFOPK3651_01312</name>
    <name evidence="15" type="ORF">UFOPK3931_02160</name>
    <name evidence="10" type="ORF">UFOPK4189_01376</name>
</gene>
<dbReference type="SUPFAM" id="SSF102114">
    <property type="entry name" value="Radical SAM enzymes"/>
    <property type="match status" value="1"/>
</dbReference>
<dbReference type="InterPro" id="IPR007197">
    <property type="entry name" value="rSAM"/>
</dbReference>
<evidence type="ECO:0000313" key="12">
    <source>
        <dbReference type="EMBL" id="CAB4835524.1"/>
    </source>
</evidence>
<evidence type="ECO:0000313" key="10">
    <source>
        <dbReference type="EMBL" id="CAB4363598.1"/>
    </source>
</evidence>
<dbReference type="PROSITE" id="PS51918">
    <property type="entry name" value="RADICAL_SAM"/>
    <property type="match status" value="1"/>
</dbReference>
<keyword evidence="6" id="KW-0560">Oxidoreductase</keyword>
<organism evidence="13">
    <name type="scientific">freshwater metagenome</name>
    <dbReference type="NCBI Taxonomy" id="449393"/>
    <lineage>
        <taxon>unclassified sequences</taxon>
        <taxon>metagenomes</taxon>
        <taxon>ecological metagenomes</taxon>
    </lineage>
</organism>
<dbReference type="GO" id="GO:0046872">
    <property type="term" value="F:metal ion binding"/>
    <property type="evidence" value="ECO:0007669"/>
    <property type="project" value="UniProtKB-KW"/>
</dbReference>
<evidence type="ECO:0000256" key="4">
    <source>
        <dbReference type="ARBA" id="ARBA00022691"/>
    </source>
</evidence>
<dbReference type="InterPro" id="IPR013785">
    <property type="entry name" value="Aldolase_TIM"/>
</dbReference>
<dbReference type="InterPro" id="IPR058240">
    <property type="entry name" value="rSAM_sf"/>
</dbReference>
<dbReference type="InterPro" id="IPR034457">
    <property type="entry name" value="Organic_radical-activating"/>
</dbReference>
<accession>A0A6J7C580</accession>
<evidence type="ECO:0000256" key="7">
    <source>
        <dbReference type="ARBA" id="ARBA00023004"/>
    </source>
</evidence>
<reference evidence="13" key="1">
    <citation type="submission" date="2020-05" db="EMBL/GenBank/DDBJ databases">
        <authorList>
            <person name="Chiriac C."/>
            <person name="Salcher M."/>
            <person name="Ghai R."/>
            <person name="Kavagutti S V."/>
        </authorList>
    </citation>
    <scope>NUCLEOTIDE SEQUENCE</scope>
</reference>
<dbReference type="EMBL" id="CAEZYF010000006">
    <property type="protein sequence ID" value="CAB4720550.1"/>
    <property type="molecule type" value="Genomic_DNA"/>
</dbReference>
<dbReference type="EMBL" id="CAFAAV010000315">
    <property type="protein sequence ID" value="CAB4835524.1"/>
    <property type="molecule type" value="Genomic_DNA"/>
</dbReference>
<dbReference type="Pfam" id="PF04055">
    <property type="entry name" value="Radical_SAM"/>
    <property type="match status" value="1"/>
</dbReference>
<feature type="domain" description="Radical SAM core" evidence="9">
    <location>
        <begin position="16"/>
        <end position="235"/>
    </location>
</feature>
<keyword evidence="8" id="KW-0411">Iron-sulfur</keyword>
<name>A0A6J7C580_9ZZZZ</name>
<comment type="similarity">
    <text evidence="2">Belongs to the organic radical-activating enzymes family.</text>
</comment>
<dbReference type="EMBL" id="CAFBIY010000155">
    <property type="protein sequence ID" value="CAB4852780.1"/>
    <property type="molecule type" value="Genomic_DNA"/>
</dbReference>
<proteinExistence type="inferred from homology"/>
<evidence type="ECO:0000313" key="14">
    <source>
        <dbReference type="EMBL" id="CAB4928388.1"/>
    </source>
</evidence>
<evidence type="ECO:0000256" key="2">
    <source>
        <dbReference type="ARBA" id="ARBA00009777"/>
    </source>
</evidence>
<evidence type="ECO:0000313" key="11">
    <source>
        <dbReference type="EMBL" id="CAB4720550.1"/>
    </source>
</evidence>
<dbReference type="GO" id="GO:0016491">
    <property type="term" value="F:oxidoreductase activity"/>
    <property type="evidence" value="ECO:0007669"/>
    <property type="project" value="UniProtKB-KW"/>
</dbReference>
<dbReference type="SFLD" id="SFLDS00029">
    <property type="entry name" value="Radical_SAM"/>
    <property type="match status" value="1"/>
</dbReference>
<dbReference type="AlphaFoldDB" id="A0A6J7C580"/>
<dbReference type="PANTHER" id="PTHR30352">
    <property type="entry name" value="PYRUVATE FORMATE-LYASE-ACTIVATING ENZYME"/>
    <property type="match status" value="1"/>
</dbReference>
<sequence>MIGTGFVAGTITFSVVDGPGNRFAIFLQGCNFDCVACHNPQTIPHAEGTHFETSIDDLLVKIRKAAPFLSGITVSGGEATQQAEFVHSLFTAVKADPQLGRLTCFVDSNGACPPSTWATLGPVMDGAMIDLKCLDPDIHLSMTAQPNDEVLASIRQLHVMGKLYEVRLLLLAGVNDDPALLRRTGEWLAAIDPHMRLKVIGFRAHGARPHDPPLVEPTPDQREAVAELLAATPGATFDICLI</sequence>
<dbReference type="GO" id="GO:0051539">
    <property type="term" value="F:4 iron, 4 sulfur cluster binding"/>
    <property type="evidence" value="ECO:0007669"/>
    <property type="project" value="UniProtKB-KW"/>
</dbReference>
<dbReference type="CDD" id="cd01335">
    <property type="entry name" value="Radical_SAM"/>
    <property type="match status" value="1"/>
</dbReference>
<protein>
    <submittedName>
        <fullName evidence="13">Unannotated protein</fullName>
    </submittedName>
</protein>
<keyword evidence="7" id="KW-0408">Iron</keyword>
<keyword evidence="4" id="KW-0949">S-adenosyl-L-methionine</keyword>
<comment type="cofactor">
    <cofactor evidence="1">
        <name>[4Fe-4S] cluster</name>
        <dbReference type="ChEBI" id="CHEBI:49883"/>
    </cofactor>
</comment>
<dbReference type="EMBL" id="CAFBMT010000006">
    <property type="protein sequence ID" value="CAB4928388.1"/>
    <property type="molecule type" value="Genomic_DNA"/>
</dbReference>
<dbReference type="PANTHER" id="PTHR30352:SF13">
    <property type="entry name" value="GLYCYL-RADICAL ENZYME ACTIVATING ENZYME YJJW-RELATED"/>
    <property type="match status" value="1"/>
</dbReference>
<dbReference type="Gene3D" id="3.20.20.70">
    <property type="entry name" value="Aldolase class I"/>
    <property type="match status" value="1"/>
</dbReference>
<evidence type="ECO:0000259" key="9">
    <source>
        <dbReference type="PROSITE" id="PS51918"/>
    </source>
</evidence>
<evidence type="ECO:0000313" key="15">
    <source>
        <dbReference type="EMBL" id="CAB5001288.1"/>
    </source>
</evidence>
<evidence type="ECO:0000256" key="3">
    <source>
        <dbReference type="ARBA" id="ARBA00022485"/>
    </source>
</evidence>
<evidence type="ECO:0000313" key="13">
    <source>
        <dbReference type="EMBL" id="CAB4852780.1"/>
    </source>
</evidence>
<dbReference type="SFLD" id="SFLDG01066">
    <property type="entry name" value="organic_radical-activating_enz"/>
    <property type="match status" value="1"/>
</dbReference>
<evidence type="ECO:0000256" key="8">
    <source>
        <dbReference type="ARBA" id="ARBA00023014"/>
    </source>
</evidence>
<keyword evidence="3" id="KW-0004">4Fe-4S</keyword>
<dbReference type="EMBL" id="CAFBOL010000067">
    <property type="protein sequence ID" value="CAB5001288.1"/>
    <property type="molecule type" value="Genomic_DNA"/>
</dbReference>
<evidence type="ECO:0000256" key="5">
    <source>
        <dbReference type="ARBA" id="ARBA00022723"/>
    </source>
</evidence>
<dbReference type="EMBL" id="CAESGF010000006">
    <property type="protein sequence ID" value="CAB4363598.1"/>
    <property type="molecule type" value="Genomic_DNA"/>
</dbReference>
<dbReference type="InterPro" id="IPR001989">
    <property type="entry name" value="Radical_activat_CS"/>
</dbReference>
<evidence type="ECO:0000256" key="6">
    <source>
        <dbReference type="ARBA" id="ARBA00023002"/>
    </source>
</evidence>
<dbReference type="PROSITE" id="PS01087">
    <property type="entry name" value="RADICAL_ACTIVATING"/>
    <property type="match status" value="1"/>
</dbReference>
<evidence type="ECO:0000256" key="1">
    <source>
        <dbReference type="ARBA" id="ARBA00001966"/>
    </source>
</evidence>